<accession>A0A386Z955</accession>
<gene>
    <name evidence="2" type="ORF">D7D52_10185</name>
</gene>
<feature type="transmembrane region" description="Helical" evidence="1">
    <location>
        <begin position="327"/>
        <end position="349"/>
    </location>
</feature>
<feature type="transmembrane region" description="Helical" evidence="1">
    <location>
        <begin position="257"/>
        <end position="273"/>
    </location>
</feature>
<feature type="transmembrane region" description="Helical" evidence="1">
    <location>
        <begin position="206"/>
        <end position="224"/>
    </location>
</feature>
<feature type="transmembrane region" description="Helical" evidence="1">
    <location>
        <begin position="133"/>
        <end position="150"/>
    </location>
</feature>
<feature type="transmembrane region" description="Helical" evidence="1">
    <location>
        <begin position="12"/>
        <end position="34"/>
    </location>
</feature>
<evidence type="ECO:0000313" key="3">
    <source>
        <dbReference type="Proteomes" id="UP000267164"/>
    </source>
</evidence>
<evidence type="ECO:0000313" key="2">
    <source>
        <dbReference type="EMBL" id="AYF74166.1"/>
    </source>
</evidence>
<keyword evidence="1" id="KW-0472">Membrane</keyword>
<name>A0A386Z955_9NOCA</name>
<feature type="transmembrane region" description="Helical" evidence="1">
    <location>
        <begin position="279"/>
        <end position="296"/>
    </location>
</feature>
<feature type="transmembrane region" description="Helical" evidence="1">
    <location>
        <begin position="54"/>
        <end position="71"/>
    </location>
</feature>
<feature type="transmembrane region" description="Helical" evidence="1">
    <location>
        <begin position="356"/>
        <end position="376"/>
    </location>
</feature>
<feature type="transmembrane region" description="Helical" evidence="1">
    <location>
        <begin position="170"/>
        <end position="194"/>
    </location>
</feature>
<keyword evidence="1" id="KW-0812">Transmembrane</keyword>
<sequence>MRCVIAHWRATVQTAAQYTAVTTAGLAIMMPINYGWFELAPYKVDVMVREVPRAMESGAMIAVVTAALVIAAGSGRAAWFLVLVALLGMLANHTVLPFEVDSLTSMNYIDSLLAGVLIGALAPVAWTRSATTGVYLFGCLSAAILGDIVQRPTDGHAANPLERLLGGAPPIWPILTALVLVGLCVVVRAVDVSVAEIDHRFPLRKVLSGGVLISSVATMSRWLAEDGDRPPVVVSAVILTVVGCTVAAFLLPERDGVAVLLLVAFAGTSSAVVTIPRPWWADLLAFVAVGVGMVAAQRWPLQSAAIGLSVGMAATAVLLALKTAPNPTASTLGVGCIGLTGGYSAAVAAPPRAASAVVALTALFVPSAAVALRGRSFDQVAYSSQWYRFAPDTHDAVPALAALGLALGTGAAICLLRRLRRPKNGKSDSYR</sequence>
<feature type="transmembrane region" description="Helical" evidence="1">
    <location>
        <begin position="108"/>
        <end position="126"/>
    </location>
</feature>
<dbReference type="KEGG" id="nyu:D7D52_10185"/>
<dbReference type="AlphaFoldDB" id="A0A386Z955"/>
<organism evidence="2 3">
    <name type="scientific">Nocardia yunnanensis</name>
    <dbReference type="NCBI Taxonomy" id="2382165"/>
    <lineage>
        <taxon>Bacteria</taxon>
        <taxon>Bacillati</taxon>
        <taxon>Actinomycetota</taxon>
        <taxon>Actinomycetes</taxon>
        <taxon>Mycobacteriales</taxon>
        <taxon>Nocardiaceae</taxon>
        <taxon>Nocardia</taxon>
    </lineage>
</organism>
<reference evidence="2 3" key="1">
    <citation type="submission" date="2018-09" db="EMBL/GenBank/DDBJ databases">
        <title>Nocardia yunnanensis sp. nov., an actinomycete isolated from a soil sample.</title>
        <authorList>
            <person name="Zhang J."/>
        </authorList>
    </citation>
    <scope>NUCLEOTIDE SEQUENCE [LARGE SCALE GENOMIC DNA]</scope>
    <source>
        <strain evidence="2 3">CFHS0054</strain>
    </source>
</reference>
<keyword evidence="1" id="KW-1133">Transmembrane helix</keyword>
<dbReference type="EMBL" id="CP032568">
    <property type="protein sequence ID" value="AYF74166.1"/>
    <property type="molecule type" value="Genomic_DNA"/>
</dbReference>
<dbReference type="OrthoDB" id="4570277at2"/>
<evidence type="ECO:0000256" key="1">
    <source>
        <dbReference type="SAM" id="Phobius"/>
    </source>
</evidence>
<dbReference type="Proteomes" id="UP000267164">
    <property type="component" value="Chromosome"/>
</dbReference>
<proteinExistence type="predicted"/>
<feature type="transmembrane region" description="Helical" evidence="1">
    <location>
        <begin position="396"/>
        <end position="416"/>
    </location>
</feature>
<feature type="transmembrane region" description="Helical" evidence="1">
    <location>
        <begin position="230"/>
        <end position="250"/>
    </location>
</feature>
<keyword evidence="3" id="KW-1185">Reference proteome</keyword>
<feature type="transmembrane region" description="Helical" evidence="1">
    <location>
        <begin position="303"/>
        <end position="321"/>
    </location>
</feature>
<protein>
    <submittedName>
        <fullName evidence="2">Uncharacterized protein</fullName>
    </submittedName>
</protein>